<dbReference type="GO" id="GO:0006777">
    <property type="term" value="P:Mo-molybdopterin cofactor biosynthetic process"/>
    <property type="evidence" value="ECO:0007669"/>
    <property type="project" value="UniProtKB-UniRule"/>
</dbReference>
<comment type="caution">
    <text evidence="14">The sequence shown here is derived from an EMBL/GenBank/DDBJ whole genome shotgun (WGS) entry which is preliminary data.</text>
</comment>
<dbReference type="SUPFAM" id="SSF102114">
    <property type="entry name" value="Radical SAM enzymes"/>
    <property type="match status" value="1"/>
</dbReference>
<feature type="binding site" evidence="12">
    <location>
        <position position="27"/>
    </location>
    <ligand>
        <name>[4Fe-4S] cluster</name>
        <dbReference type="ChEBI" id="CHEBI:49883"/>
        <label>1</label>
        <note>4Fe-4S-S-AdoMet</note>
    </ligand>
</feature>
<dbReference type="PANTHER" id="PTHR22960:SF0">
    <property type="entry name" value="MOLYBDENUM COFACTOR BIOSYNTHESIS PROTEIN 1"/>
    <property type="match status" value="1"/>
</dbReference>
<evidence type="ECO:0000256" key="11">
    <source>
        <dbReference type="ARBA" id="ARBA00048697"/>
    </source>
</evidence>
<reference evidence="14 15" key="1">
    <citation type="submission" date="2020-08" db="EMBL/GenBank/DDBJ databases">
        <title>Genomic Encyclopedia of Type Strains, Phase IV (KMG-IV): sequencing the most valuable type-strain genomes for metagenomic binning, comparative biology and taxonomic classification.</title>
        <authorList>
            <person name="Goeker M."/>
        </authorList>
    </citation>
    <scope>NUCLEOTIDE SEQUENCE [LARGE SCALE GENOMIC DNA]</scope>
    <source>
        <strain evidence="14 15">DSM 23562</strain>
    </source>
</reference>
<gene>
    <name evidence="12" type="primary">moaA</name>
    <name evidence="14" type="ORF">HNQ39_004580</name>
</gene>
<keyword evidence="8 12" id="KW-0342">GTP-binding</keyword>
<dbReference type="SFLD" id="SFLDG01386">
    <property type="entry name" value="main_SPASM_domain-containing"/>
    <property type="match status" value="1"/>
</dbReference>
<dbReference type="GO" id="GO:1904047">
    <property type="term" value="F:S-adenosyl-L-methionine binding"/>
    <property type="evidence" value="ECO:0007669"/>
    <property type="project" value="UniProtKB-UniRule"/>
</dbReference>
<evidence type="ECO:0000256" key="1">
    <source>
        <dbReference type="ARBA" id="ARBA00012167"/>
    </source>
</evidence>
<dbReference type="InterPro" id="IPR010505">
    <property type="entry name" value="MoaA_twitch"/>
</dbReference>
<dbReference type="EMBL" id="JACHGW010000004">
    <property type="protein sequence ID" value="MBB6052759.1"/>
    <property type="molecule type" value="Genomic_DNA"/>
</dbReference>
<dbReference type="SMART" id="SM00729">
    <property type="entry name" value="Elp3"/>
    <property type="match status" value="1"/>
</dbReference>
<feature type="binding site" evidence="12">
    <location>
        <position position="31"/>
    </location>
    <ligand>
        <name>[4Fe-4S] cluster</name>
        <dbReference type="ChEBI" id="CHEBI:49883"/>
        <label>1</label>
        <note>4Fe-4S-S-AdoMet</note>
    </ligand>
</feature>
<keyword evidence="3 12" id="KW-0949">S-adenosyl-L-methionine</keyword>
<dbReference type="GO" id="GO:0061799">
    <property type="term" value="F:cyclic pyranopterin monophosphate synthase activity"/>
    <property type="evidence" value="ECO:0007669"/>
    <property type="project" value="TreeGrafter"/>
</dbReference>
<dbReference type="RefSeq" id="WP_184202364.1">
    <property type="nucleotide sequence ID" value="NZ_JACHGW010000004.1"/>
</dbReference>
<comment type="catalytic activity">
    <reaction evidence="11 12">
        <text>GTP + AH2 + S-adenosyl-L-methionine = (8S)-3',8-cyclo-7,8-dihydroguanosine 5'-triphosphate + 5'-deoxyadenosine + L-methionine + A + H(+)</text>
        <dbReference type="Rhea" id="RHEA:49576"/>
        <dbReference type="ChEBI" id="CHEBI:13193"/>
        <dbReference type="ChEBI" id="CHEBI:15378"/>
        <dbReference type="ChEBI" id="CHEBI:17319"/>
        <dbReference type="ChEBI" id="CHEBI:17499"/>
        <dbReference type="ChEBI" id="CHEBI:37565"/>
        <dbReference type="ChEBI" id="CHEBI:57844"/>
        <dbReference type="ChEBI" id="CHEBI:59789"/>
        <dbReference type="ChEBI" id="CHEBI:131766"/>
        <dbReference type="EC" id="4.1.99.22"/>
    </reaction>
</comment>
<dbReference type="Pfam" id="PF06463">
    <property type="entry name" value="Mob_synth_C"/>
    <property type="match status" value="1"/>
</dbReference>
<keyword evidence="4 12" id="KW-0479">Metal-binding</keyword>
<feature type="binding site" evidence="12">
    <location>
        <position position="70"/>
    </location>
    <ligand>
        <name>GTP</name>
        <dbReference type="ChEBI" id="CHEBI:37565"/>
    </ligand>
</feature>
<dbReference type="PROSITE" id="PS01305">
    <property type="entry name" value="MOAA_NIFB_PQQE"/>
    <property type="match status" value="1"/>
</dbReference>
<proteinExistence type="inferred from homology"/>
<feature type="binding site" evidence="12">
    <location>
        <position position="261"/>
    </location>
    <ligand>
        <name>[4Fe-4S] cluster</name>
        <dbReference type="ChEBI" id="CHEBI:49883"/>
        <label>2</label>
        <note>4Fe-4S-substrate</note>
    </ligand>
</feature>
<protein>
    <recommendedName>
        <fullName evidence="1 12">GTP 3',8-cyclase</fullName>
        <ecNumber evidence="1 12">4.1.99.22</ecNumber>
    </recommendedName>
    <alternativeName>
        <fullName evidence="12">Molybdenum cofactor biosynthesis protein A</fullName>
    </alternativeName>
</protein>
<dbReference type="SFLD" id="SFLDS00029">
    <property type="entry name" value="Radical_SAM"/>
    <property type="match status" value="1"/>
</dbReference>
<feature type="domain" description="Radical SAM core" evidence="13">
    <location>
        <begin position="11"/>
        <end position="226"/>
    </location>
</feature>
<evidence type="ECO:0000256" key="4">
    <source>
        <dbReference type="ARBA" id="ARBA00022723"/>
    </source>
</evidence>
<feature type="binding site" evidence="12">
    <location>
        <position position="278"/>
    </location>
    <ligand>
        <name>[4Fe-4S] cluster</name>
        <dbReference type="ChEBI" id="CHEBI:49883"/>
        <label>2</label>
        <note>4Fe-4S-substrate</note>
    </ligand>
</feature>
<evidence type="ECO:0000256" key="9">
    <source>
        <dbReference type="ARBA" id="ARBA00023150"/>
    </source>
</evidence>
<dbReference type="PANTHER" id="PTHR22960">
    <property type="entry name" value="MOLYBDOPTERIN COFACTOR SYNTHESIS PROTEIN A"/>
    <property type="match status" value="1"/>
</dbReference>
<dbReference type="InterPro" id="IPR050105">
    <property type="entry name" value="MoCo_biosynth_MoaA/MoaC"/>
</dbReference>
<accession>A0A7W9W7S4</accession>
<evidence type="ECO:0000256" key="2">
    <source>
        <dbReference type="ARBA" id="ARBA00022485"/>
    </source>
</evidence>
<feature type="binding site" evidence="12">
    <location>
        <position position="101"/>
    </location>
    <ligand>
        <name>GTP</name>
        <dbReference type="ChEBI" id="CHEBI:37565"/>
    </ligand>
</feature>
<dbReference type="CDD" id="cd21117">
    <property type="entry name" value="Twitch_MoaA"/>
    <property type="match status" value="1"/>
</dbReference>
<dbReference type="InterPro" id="IPR058240">
    <property type="entry name" value="rSAM_sf"/>
</dbReference>
<dbReference type="Gene3D" id="3.20.20.70">
    <property type="entry name" value="Aldolase class I"/>
    <property type="match status" value="1"/>
</dbReference>
<evidence type="ECO:0000313" key="15">
    <source>
        <dbReference type="Proteomes" id="UP000520814"/>
    </source>
</evidence>
<keyword evidence="2 12" id="KW-0004">4Fe-4S</keyword>
<dbReference type="Pfam" id="PF04055">
    <property type="entry name" value="Radical_SAM"/>
    <property type="match status" value="1"/>
</dbReference>
<dbReference type="InterPro" id="IPR006638">
    <property type="entry name" value="Elp3/MiaA/NifB-like_rSAM"/>
</dbReference>
<name>A0A7W9W7S4_ARMRO</name>
<comment type="subunit">
    <text evidence="12">Monomer and homodimer.</text>
</comment>
<feature type="binding site" evidence="12">
    <location>
        <position position="74"/>
    </location>
    <ligand>
        <name>S-adenosyl-L-methionine</name>
        <dbReference type="ChEBI" id="CHEBI:59789"/>
    </ligand>
</feature>
<feature type="binding site" evidence="12">
    <location>
        <position position="264"/>
    </location>
    <ligand>
        <name>[4Fe-4S] cluster</name>
        <dbReference type="ChEBI" id="CHEBI:49883"/>
        <label>2</label>
        <note>4Fe-4S-substrate</note>
    </ligand>
</feature>
<evidence type="ECO:0000256" key="7">
    <source>
        <dbReference type="ARBA" id="ARBA00023014"/>
    </source>
</evidence>
<dbReference type="PROSITE" id="PS51918">
    <property type="entry name" value="RADICAL_SAM"/>
    <property type="match status" value="1"/>
</dbReference>
<evidence type="ECO:0000256" key="8">
    <source>
        <dbReference type="ARBA" id="ARBA00023134"/>
    </source>
</evidence>
<dbReference type="GO" id="GO:0046872">
    <property type="term" value="F:metal ion binding"/>
    <property type="evidence" value="ECO:0007669"/>
    <property type="project" value="UniProtKB-KW"/>
</dbReference>
<evidence type="ECO:0000259" key="13">
    <source>
        <dbReference type="PROSITE" id="PS51918"/>
    </source>
</evidence>
<feature type="binding site" evidence="12">
    <location>
        <position position="196"/>
    </location>
    <ligand>
        <name>S-adenosyl-L-methionine</name>
        <dbReference type="ChEBI" id="CHEBI:59789"/>
    </ligand>
</feature>
<comment type="function">
    <text evidence="12">Catalyzes the cyclization of GTP to (8S)-3',8-cyclo-7,8-dihydroguanosine 5'-triphosphate.</text>
</comment>
<dbReference type="InterPro" id="IPR040064">
    <property type="entry name" value="MoaA-like"/>
</dbReference>
<feature type="binding site" evidence="12">
    <location>
        <position position="34"/>
    </location>
    <ligand>
        <name>[4Fe-4S] cluster</name>
        <dbReference type="ChEBI" id="CHEBI:49883"/>
        <label>1</label>
        <note>4Fe-4S-S-AdoMet</note>
    </ligand>
</feature>
<sequence length="335" mass="37158">MTPLPLALSDRFGRRIEYLRVSLTDRCNLRCVYCMPEAGVPFENLDNVLSFEELVRIIRVLASVGLKKVRLTGGEPLVRKGVPELAAQLMAIPGLEEVTLTTNGILLERDAQGLWDAGIRRLNLSMDTLQEARFEKLARRAEFARAWAGLETALAIGFSPIKLNCVLMRGINDDEVAAFGRLTQERPLSVRFLEYMPIGEVSPAQWRAHYVSNEEALATLQRLWPDLETLNDSPESTSRNFRIPGALGTIGVINPISHKFCDGCNRLRLTANGKLVPCLSDNFEYDLIGPLRAGCSDQEILEHTAAALVHKPIQSDFEGRLSRGGSLRMMSQIGG</sequence>
<dbReference type="Proteomes" id="UP000520814">
    <property type="component" value="Unassembled WGS sequence"/>
</dbReference>
<organism evidence="14 15">
    <name type="scientific">Armatimonas rosea</name>
    <dbReference type="NCBI Taxonomy" id="685828"/>
    <lineage>
        <taxon>Bacteria</taxon>
        <taxon>Bacillati</taxon>
        <taxon>Armatimonadota</taxon>
        <taxon>Armatimonadia</taxon>
        <taxon>Armatimonadales</taxon>
        <taxon>Armatimonadaceae</taxon>
        <taxon>Armatimonas</taxon>
    </lineage>
</organism>
<keyword evidence="7 12" id="KW-0411">Iron-sulfur</keyword>
<dbReference type="GO" id="GO:0005525">
    <property type="term" value="F:GTP binding"/>
    <property type="evidence" value="ECO:0007669"/>
    <property type="project" value="UniProtKB-UniRule"/>
</dbReference>
<dbReference type="SFLD" id="SFLDG01383">
    <property type="entry name" value="cyclic_pyranopterin_phosphate"/>
    <property type="match status" value="1"/>
</dbReference>
<dbReference type="CDD" id="cd01335">
    <property type="entry name" value="Radical_SAM"/>
    <property type="match status" value="1"/>
</dbReference>
<dbReference type="GO" id="GO:0061798">
    <property type="term" value="F:GTP 3',8'-cyclase activity"/>
    <property type="evidence" value="ECO:0007669"/>
    <property type="project" value="UniProtKB-UniRule"/>
</dbReference>
<evidence type="ECO:0000256" key="12">
    <source>
        <dbReference type="HAMAP-Rule" id="MF_01225"/>
    </source>
</evidence>
<evidence type="ECO:0000256" key="5">
    <source>
        <dbReference type="ARBA" id="ARBA00022741"/>
    </source>
</evidence>
<dbReference type="HAMAP" id="MF_01225_B">
    <property type="entry name" value="MoaA_B"/>
    <property type="match status" value="1"/>
</dbReference>
<dbReference type="EC" id="4.1.99.22" evidence="1 12"/>
<feature type="binding site" evidence="12">
    <location>
        <begin position="266"/>
        <end position="268"/>
    </location>
    <ligand>
        <name>GTP</name>
        <dbReference type="ChEBI" id="CHEBI:37565"/>
    </ligand>
</feature>
<keyword evidence="10 12" id="KW-0456">Lyase</keyword>
<comment type="similarity">
    <text evidence="12">Belongs to the radical SAM superfamily. MoaA family.</text>
</comment>
<evidence type="ECO:0000256" key="3">
    <source>
        <dbReference type="ARBA" id="ARBA00022691"/>
    </source>
</evidence>
<dbReference type="NCBIfam" id="TIGR02666">
    <property type="entry name" value="moaA"/>
    <property type="match status" value="1"/>
</dbReference>
<evidence type="ECO:0000313" key="14">
    <source>
        <dbReference type="EMBL" id="MBB6052759.1"/>
    </source>
</evidence>
<keyword evidence="6 12" id="KW-0408">Iron</keyword>
<comment type="pathway">
    <text evidence="12">Cofactor biosynthesis; molybdopterin biosynthesis.</text>
</comment>
<feature type="binding site" evidence="12">
    <location>
        <position position="20"/>
    </location>
    <ligand>
        <name>GTP</name>
        <dbReference type="ChEBI" id="CHEBI:37565"/>
    </ligand>
</feature>
<feature type="binding site" evidence="12">
    <location>
        <position position="33"/>
    </location>
    <ligand>
        <name>S-adenosyl-L-methionine</name>
        <dbReference type="ChEBI" id="CHEBI:59789"/>
    </ligand>
</feature>
<dbReference type="InterPro" id="IPR000385">
    <property type="entry name" value="MoaA_NifB_PqqE_Fe-S-bd_CS"/>
</dbReference>
<feature type="binding site" evidence="12">
    <location>
        <position position="125"/>
    </location>
    <ligand>
        <name>S-adenosyl-L-methionine</name>
        <dbReference type="ChEBI" id="CHEBI:59789"/>
    </ligand>
</feature>
<evidence type="ECO:0000256" key="10">
    <source>
        <dbReference type="ARBA" id="ARBA00023239"/>
    </source>
</evidence>
<keyword evidence="9 12" id="KW-0501">Molybdenum cofactor biosynthesis</keyword>
<feature type="binding site" evidence="12">
    <location>
        <position position="162"/>
    </location>
    <ligand>
        <name>GTP</name>
        <dbReference type="ChEBI" id="CHEBI:37565"/>
    </ligand>
</feature>
<keyword evidence="15" id="KW-1185">Reference proteome</keyword>
<dbReference type="SFLD" id="SFLDG01067">
    <property type="entry name" value="SPASM/twitch_domain_containing"/>
    <property type="match status" value="1"/>
</dbReference>
<dbReference type="InterPro" id="IPR013785">
    <property type="entry name" value="Aldolase_TIM"/>
</dbReference>
<dbReference type="InterPro" id="IPR007197">
    <property type="entry name" value="rSAM"/>
</dbReference>
<evidence type="ECO:0000256" key="6">
    <source>
        <dbReference type="ARBA" id="ARBA00023004"/>
    </source>
</evidence>
<dbReference type="UniPathway" id="UPA00344"/>
<dbReference type="GO" id="GO:0051539">
    <property type="term" value="F:4 iron, 4 sulfur cluster binding"/>
    <property type="evidence" value="ECO:0007669"/>
    <property type="project" value="UniProtKB-UniRule"/>
</dbReference>
<comment type="cofactor">
    <cofactor evidence="12">
        <name>[4Fe-4S] cluster</name>
        <dbReference type="ChEBI" id="CHEBI:49883"/>
    </cofactor>
    <text evidence="12">Binds 2 [4Fe-4S] clusters. Binds 1 [4Fe-4S] cluster coordinated with 3 cysteines and an exchangeable S-adenosyl-L-methionine and 1 [4Fe-4S] cluster coordinated with 3 cysteines and the GTP-derived substrate.</text>
</comment>
<keyword evidence="5 12" id="KW-0547">Nucleotide-binding</keyword>
<dbReference type="AlphaFoldDB" id="A0A7W9W7S4"/>
<dbReference type="InterPro" id="IPR013483">
    <property type="entry name" value="MoaA"/>
</dbReference>